<feature type="transmembrane region" description="Helical" evidence="1">
    <location>
        <begin position="98"/>
        <end position="118"/>
    </location>
</feature>
<evidence type="ECO:0000313" key="3">
    <source>
        <dbReference type="EMBL" id="THU89312.1"/>
    </source>
</evidence>
<evidence type="ECO:0000259" key="2">
    <source>
        <dbReference type="Pfam" id="PF20151"/>
    </source>
</evidence>
<gene>
    <name evidence="3" type="ORF">K435DRAFT_841883</name>
</gene>
<dbReference type="Proteomes" id="UP000297245">
    <property type="component" value="Unassembled WGS sequence"/>
</dbReference>
<sequence length="379" mass="43860">MENRSIEESDLFSHLYQENLVNYLLLSSSTLLIYDYLLNVQEENELIWSSKWTWMKFLYIIQRYIPLGDTVILLWIVILAFRVWAIGKTSTHKFKFSIILPAFFIMIHAPTIAVTGLFSRIDVDPTMDINAVQILASELSFYQPRSNNCILVSREYVSTIVFYLSVAYQIGILDITFVPGFHACEIWTLINRASLNEFEPSSDKNRKLSSMFKVVYRNDINPHNSVTGILNIIALLLWTDHLFRFMIMPFIRIVHSIITSHIILHIRRQARKSNVFYLEDGEMRVGGMRPHAFLNEFVESGNVNRKNLHKRLQTDRGFRLTQEGFSILFYGLEILVSTGCPGKRAFDIIPSFSGYSNFVVQSHTALMLYRSPVHAHSSI</sequence>
<keyword evidence="1" id="KW-0812">Transmembrane</keyword>
<reference evidence="3 4" key="1">
    <citation type="journal article" date="2019" name="Nat. Ecol. Evol.">
        <title>Megaphylogeny resolves global patterns of mushroom evolution.</title>
        <authorList>
            <person name="Varga T."/>
            <person name="Krizsan K."/>
            <person name="Foldi C."/>
            <person name="Dima B."/>
            <person name="Sanchez-Garcia M."/>
            <person name="Sanchez-Ramirez S."/>
            <person name="Szollosi G.J."/>
            <person name="Szarkandi J.G."/>
            <person name="Papp V."/>
            <person name="Albert L."/>
            <person name="Andreopoulos W."/>
            <person name="Angelini C."/>
            <person name="Antonin V."/>
            <person name="Barry K.W."/>
            <person name="Bougher N.L."/>
            <person name="Buchanan P."/>
            <person name="Buyck B."/>
            <person name="Bense V."/>
            <person name="Catcheside P."/>
            <person name="Chovatia M."/>
            <person name="Cooper J."/>
            <person name="Damon W."/>
            <person name="Desjardin D."/>
            <person name="Finy P."/>
            <person name="Geml J."/>
            <person name="Haridas S."/>
            <person name="Hughes K."/>
            <person name="Justo A."/>
            <person name="Karasinski D."/>
            <person name="Kautmanova I."/>
            <person name="Kiss B."/>
            <person name="Kocsube S."/>
            <person name="Kotiranta H."/>
            <person name="LaButti K.M."/>
            <person name="Lechner B.E."/>
            <person name="Liimatainen K."/>
            <person name="Lipzen A."/>
            <person name="Lukacs Z."/>
            <person name="Mihaltcheva S."/>
            <person name="Morgado L.N."/>
            <person name="Niskanen T."/>
            <person name="Noordeloos M.E."/>
            <person name="Ohm R.A."/>
            <person name="Ortiz-Santana B."/>
            <person name="Ovrebo C."/>
            <person name="Racz N."/>
            <person name="Riley R."/>
            <person name="Savchenko A."/>
            <person name="Shiryaev A."/>
            <person name="Soop K."/>
            <person name="Spirin V."/>
            <person name="Szebenyi C."/>
            <person name="Tomsovsky M."/>
            <person name="Tulloss R.E."/>
            <person name="Uehling J."/>
            <person name="Grigoriev I.V."/>
            <person name="Vagvolgyi C."/>
            <person name="Papp T."/>
            <person name="Martin F.M."/>
            <person name="Miettinen O."/>
            <person name="Hibbett D.S."/>
            <person name="Nagy L.G."/>
        </authorList>
    </citation>
    <scope>NUCLEOTIDE SEQUENCE [LARGE SCALE GENOMIC DNA]</scope>
    <source>
        <strain evidence="3 4">CBS 962.96</strain>
    </source>
</reference>
<protein>
    <recommendedName>
        <fullName evidence="2">DUF6533 domain-containing protein</fullName>
    </recommendedName>
</protein>
<keyword evidence="4" id="KW-1185">Reference proteome</keyword>
<evidence type="ECO:0000256" key="1">
    <source>
        <dbReference type="SAM" id="Phobius"/>
    </source>
</evidence>
<dbReference type="OrthoDB" id="2958007at2759"/>
<feature type="transmembrane region" description="Helical" evidence="1">
    <location>
        <begin position="64"/>
        <end position="86"/>
    </location>
</feature>
<proteinExistence type="predicted"/>
<organism evidence="3 4">
    <name type="scientific">Dendrothele bispora (strain CBS 962.96)</name>
    <dbReference type="NCBI Taxonomy" id="1314807"/>
    <lineage>
        <taxon>Eukaryota</taxon>
        <taxon>Fungi</taxon>
        <taxon>Dikarya</taxon>
        <taxon>Basidiomycota</taxon>
        <taxon>Agaricomycotina</taxon>
        <taxon>Agaricomycetes</taxon>
        <taxon>Agaricomycetidae</taxon>
        <taxon>Agaricales</taxon>
        <taxon>Agaricales incertae sedis</taxon>
        <taxon>Dendrothele</taxon>
    </lineage>
</organism>
<dbReference type="InterPro" id="IPR045340">
    <property type="entry name" value="DUF6533"/>
</dbReference>
<name>A0A4S8LJG1_DENBC</name>
<feature type="transmembrane region" description="Helical" evidence="1">
    <location>
        <begin position="245"/>
        <end position="264"/>
    </location>
</feature>
<dbReference type="Pfam" id="PF20151">
    <property type="entry name" value="DUF6533"/>
    <property type="match status" value="1"/>
</dbReference>
<keyword evidence="1" id="KW-0472">Membrane</keyword>
<feature type="domain" description="DUF6533" evidence="2">
    <location>
        <begin position="23"/>
        <end position="67"/>
    </location>
</feature>
<accession>A0A4S8LJG1</accession>
<dbReference type="EMBL" id="ML179372">
    <property type="protein sequence ID" value="THU89312.1"/>
    <property type="molecule type" value="Genomic_DNA"/>
</dbReference>
<dbReference type="AlphaFoldDB" id="A0A4S8LJG1"/>
<keyword evidence="1" id="KW-1133">Transmembrane helix</keyword>
<evidence type="ECO:0000313" key="4">
    <source>
        <dbReference type="Proteomes" id="UP000297245"/>
    </source>
</evidence>